<comment type="caution">
    <text evidence="2">The sequence shown here is derived from an EMBL/GenBank/DDBJ whole genome shotgun (WGS) entry which is preliminary data.</text>
</comment>
<feature type="compositionally biased region" description="Pro residues" evidence="1">
    <location>
        <begin position="144"/>
        <end position="162"/>
    </location>
</feature>
<gene>
    <name evidence="2" type="ORF">PVAP13_7NG273896</name>
</gene>
<evidence type="ECO:0000313" key="3">
    <source>
        <dbReference type="Proteomes" id="UP000823388"/>
    </source>
</evidence>
<dbReference type="EMBL" id="CM029050">
    <property type="protein sequence ID" value="KAG2567865.1"/>
    <property type="molecule type" value="Genomic_DNA"/>
</dbReference>
<feature type="compositionally biased region" description="Pro residues" evidence="1">
    <location>
        <begin position="28"/>
        <end position="54"/>
    </location>
</feature>
<accession>A0A8T0Q3F6</accession>
<evidence type="ECO:0000313" key="2">
    <source>
        <dbReference type="EMBL" id="KAG2567865.1"/>
    </source>
</evidence>
<sequence>MPHARHRGRLRAREALPRRGSRCARAPCPTPTSTPRAGPTPTPPPRAAPRPALSPPLLGTTDAAHRARRRSPADRPRRLPPAPASTPAARSSGHQARRRRLQPPPRRCHCRRGCSPAARTPHAPRRGRCRARAARSTPARAAPRPAPSPLRTPRTRTPPPPCVETRRIDTATAASVGLAAGAPRQIRPWGARIRPPAPRIRRAVGAPRLGAG</sequence>
<feature type="compositionally biased region" description="Basic residues" evidence="1">
    <location>
        <begin position="95"/>
        <end position="112"/>
    </location>
</feature>
<feature type="compositionally biased region" description="Low complexity" evidence="1">
    <location>
        <begin position="134"/>
        <end position="143"/>
    </location>
</feature>
<feature type="compositionally biased region" description="Basic residues" evidence="1">
    <location>
        <begin position="122"/>
        <end position="133"/>
    </location>
</feature>
<protein>
    <submittedName>
        <fullName evidence="2">Uncharacterized protein</fullName>
    </submittedName>
</protein>
<keyword evidence="3" id="KW-1185">Reference proteome</keyword>
<dbReference type="AlphaFoldDB" id="A0A8T0Q3F6"/>
<name>A0A8T0Q3F6_PANVG</name>
<feature type="compositionally biased region" description="Low complexity" evidence="1">
    <location>
        <begin position="203"/>
        <end position="212"/>
    </location>
</feature>
<proteinExistence type="predicted"/>
<evidence type="ECO:0000256" key="1">
    <source>
        <dbReference type="SAM" id="MobiDB-lite"/>
    </source>
</evidence>
<organism evidence="2 3">
    <name type="scientific">Panicum virgatum</name>
    <name type="common">Blackwell switchgrass</name>
    <dbReference type="NCBI Taxonomy" id="38727"/>
    <lineage>
        <taxon>Eukaryota</taxon>
        <taxon>Viridiplantae</taxon>
        <taxon>Streptophyta</taxon>
        <taxon>Embryophyta</taxon>
        <taxon>Tracheophyta</taxon>
        <taxon>Spermatophyta</taxon>
        <taxon>Magnoliopsida</taxon>
        <taxon>Liliopsida</taxon>
        <taxon>Poales</taxon>
        <taxon>Poaceae</taxon>
        <taxon>PACMAD clade</taxon>
        <taxon>Panicoideae</taxon>
        <taxon>Panicodae</taxon>
        <taxon>Paniceae</taxon>
        <taxon>Panicinae</taxon>
        <taxon>Panicum</taxon>
        <taxon>Panicum sect. Hiantes</taxon>
    </lineage>
</organism>
<feature type="region of interest" description="Disordered" evidence="1">
    <location>
        <begin position="187"/>
        <end position="212"/>
    </location>
</feature>
<dbReference type="Proteomes" id="UP000823388">
    <property type="component" value="Chromosome 7N"/>
</dbReference>
<reference evidence="2" key="1">
    <citation type="submission" date="2020-05" db="EMBL/GenBank/DDBJ databases">
        <title>WGS assembly of Panicum virgatum.</title>
        <authorList>
            <person name="Lovell J.T."/>
            <person name="Jenkins J."/>
            <person name="Shu S."/>
            <person name="Juenger T.E."/>
            <person name="Schmutz J."/>
        </authorList>
    </citation>
    <scope>NUCLEOTIDE SEQUENCE</scope>
    <source>
        <strain evidence="2">AP13</strain>
    </source>
</reference>
<feature type="region of interest" description="Disordered" evidence="1">
    <location>
        <begin position="1"/>
        <end position="167"/>
    </location>
</feature>
<feature type="compositionally biased region" description="Basic residues" evidence="1">
    <location>
        <begin position="1"/>
        <end position="10"/>
    </location>
</feature>